<dbReference type="AlphaFoldDB" id="A0A6A4SHN5"/>
<proteinExistence type="predicted"/>
<organism evidence="1 2">
    <name type="scientific">Scophthalmus maximus</name>
    <name type="common">Turbot</name>
    <name type="synonym">Psetta maxima</name>
    <dbReference type="NCBI Taxonomy" id="52904"/>
    <lineage>
        <taxon>Eukaryota</taxon>
        <taxon>Metazoa</taxon>
        <taxon>Chordata</taxon>
        <taxon>Craniata</taxon>
        <taxon>Vertebrata</taxon>
        <taxon>Euteleostomi</taxon>
        <taxon>Actinopterygii</taxon>
        <taxon>Neopterygii</taxon>
        <taxon>Teleostei</taxon>
        <taxon>Neoteleostei</taxon>
        <taxon>Acanthomorphata</taxon>
        <taxon>Carangaria</taxon>
        <taxon>Pleuronectiformes</taxon>
        <taxon>Pleuronectoidei</taxon>
        <taxon>Scophthalmidae</taxon>
        <taxon>Scophthalmus</taxon>
    </lineage>
</organism>
<sequence>MTPTDTGTVPQPEIWINDERDEETTSLIHVTVKDDDKKNSNTAVYCNVMIADTNSGTRNEDLCEDIGSDGPFLLNVTPPGDSPPPPGCVREWVGSDIEPWQRPGRLTLHGAVIRCASFKREALRSSPSSTSTEKVLIHLLKYEQVCGEDEKNVNCV</sequence>
<gene>
    <name evidence="1" type="ORF">F2P81_012434</name>
</gene>
<reference evidence="1 2" key="1">
    <citation type="submission" date="2019-06" db="EMBL/GenBank/DDBJ databases">
        <title>Draft genomes of female and male turbot (Scophthalmus maximus).</title>
        <authorList>
            <person name="Xu H."/>
            <person name="Xu X.-W."/>
            <person name="Shao C."/>
            <person name="Chen S."/>
        </authorList>
    </citation>
    <scope>NUCLEOTIDE SEQUENCE [LARGE SCALE GENOMIC DNA]</scope>
    <source>
        <strain evidence="1">Ysfricsl-2016a</strain>
        <tissue evidence="1">Blood</tissue>
    </source>
</reference>
<dbReference type="Proteomes" id="UP000438429">
    <property type="component" value="Unassembled WGS sequence"/>
</dbReference>
<evidence type="ECO:0000313" key="1">
    <source>
        <dbReference type="EMBL" id="KAF0034676.1"/>
    </source>
</evidence>
<accession>A0A6A4SHN5</accession>
<dbReference type="EMBL" id="VEVO01000011">
    <property type="protein sequence ID" value="KAF0034676.1"/>
    <property type="molecule type" value="Genomic_DNA"/>
</dbReference>
<name>A0A6A4SHN5_SCOMX</name>
<evidence type="ECO:0000313" key="2">
    <source>
        <dbReference type="Proteomes" id="UP000438429"/>
    </source>
</evidence>
<protein>
    <submittedName>
        <fullName evidence="1">Uncharacterized protein</fullName>
    </submittedName>
</protein>
<comment type="caution">
    <text evidence="1">The sequence shown here is derived from an EMBL/GenBank/DDBJ whole genome shotgun (WGS) entry which is preliminary data.</text>
</comment>